<dbReference type="EMBL" id="CP009552">
    <property type="protein sequence ID" value="AIY91081.1"/>
    <property type="molecule type" value="Genomic_DNA"/>
</dbReference>
<dbReference type="Pfam" id="PF07318">
    <property type="entry name" value="DUF1464"/>
    <property type="match status" value="1"/>
</dbReference>
<dbReference type="HOGENOM" id="CLU_075234_0_0_2"/>
<dbReference type="InterPro" id="IPR009927">
    <property type="entry name" value="DUF1464"/>
</dbReference>
<dbReference type="Proteomes" id="UP000030624">
    <property type="component" value="Chromosome"/>
</dbReference>
<sequence length="327" mass="36151">MVNAGIDAGTKSYAVYVFEDGRYFEIDSSAVKASPEDFVEFLDSLEIEAGAGLSGYGLPVKRIYEVDEHDLRMMTLNFDETVTMGMRKVIDLVREKKLEIYTVPAVIHLNTVPDHRKINRIDMGTYDKVCSVAFVLHEFGIDQSFVLAELGYGFNAFIAVENGKIVDGLGGTSGFPGFSSLSSIDAELAYLLRDINKDLVFSGGLKSYFEDRNMGFDADIFSEWVMKGIHSLKAIVDFDTVYLSGRFADHVHKRVSEEFNAVNLGRIGKKISAIGASIIASGISGKDGREVLESLEILSARGTVLDHLTSDVARFLRENITFNIHNK</sequence>
<accession>A0A0A7GJI3</accession>
<dbReference type="InterPro" id="IPR043129">
    <property type="entry name" value="ATPase_NBD"/>
</dbReference>
<dbReference type="STRING" id="565033.GACE_2057"/>
<dbReference type="SUPFAM" id="SSF53067">
    <property type="entry name" value="Actin-like ATPase domain"/>
    <property type="match status" value="1"/>
</dbReference>
<evidence type="ECO:0000313" key="2">
    <source>
        <dbReference type="Proteomes" id="UP000030624"/>
    </source>
</evidence>
<protein>
    <recommendedName>
        <fullName evidence="3">Butyrate kinase</fullName>
    </recommendedName>
</protein>
<dbReference type="eggNOG" id="arCOG04329">
    <property type="taxonomic scope" value="Archaea"/>
</dbReference>
<gene>
    <name evidence="1" type="ORF">GACE_2057</name>
</gene>
<reference evidence="1 2" key="1">
    <citation type="journal article" date="2015" name="Appl. Environ. Microbiol.">
        <title>The Geoglobus acetivorans genome: Fe(III) reduction, acetate utilization, autotrophic growth, and degradation of aromatic compounds in a hyperthermophilic archaeon.</title>
        <authorList>
            <person name="Mardanov A.V."/>
            <person name="Slododkina G.B."/>
            <person name="Slobodkin A.I."/>
            <person name="Beletsky A.V."/>
            <person name="Gavrilov S.N."/>
            <person name="Kublanov I.V."/>
            <person name="Bonch-Osmolovskaya E.A."/>
            <person name="Skryabin K.G."/>
            <person name="Ravin N.V."/>
        </authorList>
    </citation>
    <scope>NUCLEOTIDE SEQUENCE [LARGE SCALE GENOMIC DNA]</scope>
    <source>
        <strain evidence="1 2">SBH6</strain>
    </source>
</reference>
<evidence type="ECO:0008006" key="3">
    <source>
        <dbReference type="Google" id="ProtNLM"/>
    </source>
</evidence>
<dbReference type="KEGG" id="gac:GACE_2057"/>
<dbReference type="GeneID" id="24798624"/>
<dbReference type="PIRSF" id="PIRSF009433">
    <property type="entry name" value="DUF1464"/>
    <property type="match status" value="1"/>
</dbReference>
<evidence type="ECO:0000313" key="1">
    <source>
        <dbReference type="EMBL" id="AIY91081.1"/>
    </source>
</evidence>
<dbReference type="RefSeq" id="WP_048093173.1">
    <property type="nucleotide sequence ID" value="NZ_CP009552.1"/>
</dbReference>
<proteinExistence type="predicted"/>
<name>A0A0A7GJI3_GEOAI</name>
<dbReference type="AlphaFoldDB" id="A0A0A7GJI3"/>
<organism evidence="1 2">
    <name type="scientific">Geoglobus acetivorans</name>
    <dbReference type="NCBI Taxonomy" id="565033"/>
    <lineage>
        <taxon>Archaea</taxon>
        <taxon>Methanobacteriati</taxon>
        <taxon>Methanobacteriota</taxon>
        <taxon>Archaeoglobi</taxon>
        <taxon>Archaeoglobales</taxon>
        <taxon>Archaeoglobaceae</taxon>
        <taxon>Geoglobus</taxon>
    </lineage>
</organism>